<proteinExistence type="predicted"/>
<reference evidence="2" key="1">
    <citation type="journal article" date="2022" name="Int. J. Mol. Sci.">
        <title>Draft Genome of Tanacetum Coccineum: Genomic Comparison of Closely Related Tanacetum-Family Plants.</title>
        <authorList>
            <person name="Yamashiro T."/>
            <person name="Shiraishi A."/>
            <person name="Nakayama K."/>
            <person name="Satake H."/>
        </authorList>
    </citation>
    <scope>NUCLEOTIDE SEQUENCE</scope>
</reference>
<evidence type="ECO:0000256" key="1">
    <source>
        <dbReference type="SAM" id="MobiDB-lite"/>
    </source>
</evidence>
<gene>
    <name evidence="2" type="ORF">Tco_0953379</name>
</gene>
<dbReference type="EMBL" id="BQNB010015833">
    <property type="protein sequence ID" value="GJT44664.1"/>
    <property type="molecule type" value="Genomic_DNA"/>
</dbReference>
<reference evidence="2" key="2">
    <citation type="submission" date="2022-01" db="EMBL/GenBank/DDBJ databases">
        <authorList>
            <person name="Yamashiro T."/>
            <person name="Shiraishi A."/>
            <person name="Satake H."/>
            <person name="Nakayama K."/>
        </authorList>
    </citation>
    <scope>NUCLEOTIDE SEQUENCE</scope>
</reference>
<evidence type="ECO:0000313" key="2">
    <source>
        <dbReference type="EMBL" id="GJT44664.1"/>
    </source>
</evidence>
<accession>A0ABQ5E448</accession>
<name>A0ABQ5E448_9ASTR</name>
<protein>
    <submittedName>
        <fullName evidence="2">Zinc finger MYM-type protein 1</fullName>
    </submittedName>
</protein>
<sequence length="224" mass="25372">MDNYVIKITHVSSSNNEDVGGGDNNDEYVDEDGLNNTDVNNEDVDDVNNKDVDDVKLDYNDDDDDIPIEETGVDYDHVEDVDVDINVDIFDPSNWDSLNSDMIKRLVEQRCKMDSVALLQVVEGENDSLIQSQAKSLATNELGDFEFLVAIVIWFEILYAVNLVNKKLQSNDMLIDIAIKEVKGLISFFEEFREMGLSKAINDAKEIAVEMDIDLVFVQKRVIH</sequence>
<organism evidence="2 3">
    <name type="scientific">Tanacetum coccineum</name>
    <dbReference type="NCBI Taxonomy" id="301880"/>
    <lineage>
        <taxon>Eukaryota</taxon>
        <taxon>Viridiplantae</taxon>
        <taxon>Streptophyta</taxon>
        <taxon>Embryophyta</taxon>
        <taxon>Tracheophyta</taxon>
        <taxon>Spermatophyta</taxon>
        <taxon>Magnoliopsida</taxon>
        <taxon>eudicotyledons</taxon>
        <taxon>Gunneridae</taxon>
        <taxon>Pentapetalae</taxon>
        <taxon>asterids</taxon>
        <taxon>campanulids</taxon>
        <taxon>Asterales</taxon>
        <taxon>Asteraceae</taxon>
        <taxon>Asteroideae</taxon>
        <taxon>Anthemideae</taxon>
        <taxon>Anthemidinae</taxon>
        <taxon>Tanacetum</taxon>
    </lineage>
</organism>
<keyword evidence="3" id="KW-1185">Reference proteome</keyword>
<dbReference type="Proteomes" id="UP001151760">
    <property type="component" value="Unassembled WGS sequence"/>
</dbReference>
<comment type="caution">
    <text evidence="2">The sequence shown here is derived from an EMBL/GenBank/DDBJ whole genome shotgun (WGS) entry which is preliminary data.</text>
</comment>
<feature type="compositionally biased region" description="Acidic residues" evidence="1">
    <location>
        <begin position="24"/>
        <end position="33"/>
    </location>
</feature>
<evidence type="ECO:0000313" key="3">
    <source>
        <dbReference type="Proteomes" id="UP001151760"/>
    </source>
</evidence>
<feature type="region of interest" description="Disordered" evidence="1">
    <location>
        <begin position="13"/>
        <end position="45"/>
    </location>
</feature>